<dbReference type="PANTHER" id="PTHR13318:SF193">
    <property type="entry name" value="F-BOX_LRR-REPEAT PROTEIN 16"/>
    <property type="match status" value="1"/>
</dbReference>
<reference evidence="5" key="1">
    <citation type="submission" date="2025-08" db="UniProtKB">
        <authorList>
            <consortium name="RefSeq"/>
        </authorList>
    </citation>
    <scope>IDENTIFICATION</scope>
    <source>
        <tissue evidence="5">Sperm</tissue>
    </source>
</reference>
<evidence type="ECO:0000259" key="2">
    <source>
        <dbReference type="PROSITE" id="PS50030"/>
    </source>
</evidence>
<dbReference type="SUPFAM" id="SSF54236">
    <property type="entry name" value="Ubiquitin-like"/>
    <property type="match status" value="1"/>
</dbReference>
<dbReference type="GO" id="GO:0019005">
    <property type="term" value="C:SCF ubiquitin ligase complex"/>
    <property type="evidence" value="ECO:0007669"/>
    <property type="project" value="TreeGrafter"/>
</dbReference>
<evidence type="ECO:0000313" key="5">
    <source>
        <dbReference type="RefSeq" id="XP_032807173.1"/>
    </source>
</evidence>
<dbReference type="Gene3D" id="1.10.8.10">
    <property type="entry name" value="DNA helicase RuvA subunit, C-terminal domain"/>
    <property type="match status" value="1"/>
</dbReference>
<protein>
    <submittedName>
        <fullName evidence="5">Uncharacterized protein LOC116940909 isoform X1</fullName>
    </submittedName>
</protein>
<dbReference type="InterPro" id="IPR006553">
    <property type="entry name" value="Leu-rich_rpt_Cys-con_subtyp"/>
</dbReference>
<dbReference type="Proteomes" id="UP001318040">
    <property type="component" value="Chromosome 10"/>
</dbReference>
<feature type="domain" description="UBX" evidence="3">
    <location>
        <begin position="179"/>
        <end position="257"/>
    </location>
</feature>
<evidence type="ECO:0000259" key="3">
    <source>
        <dbReference type="PROSITE" id="PS50033"/>
    </source>
</evidence>
<dbReference type="InterPro" id="IPR032675">
    <property type="entry name" value="LRR_dom_sf"/>
</dbReference>
<dbReference type="PROSITE" id="PS50030">
    <property type="entry name" value="UBA"/>
    <property type="match status" value="1"/>
</dbReference>
<dbReference type="SMART" id="SM00367">
    <property type="entry name" value="LRR_CC"/>
    <property type="match status" value="4"/>
</dbReference>
<feature type="compositionally biased region" description="Basic and acidic residues" evidence="1">
    <location>
        <begin position="353"/>
        <end position="374"/>
    </location>
</feature>
<dbReference type="Gene3D" id="3.80.10.10">
    <property type="entry name" value="Ribonuclease Inhibitor"/>
    <property type="match status" value="4"/>
</dbReference>
<dbReference type="SMART" id="SM00166">
    <property type="entry name" value="UBX"/>
    <property type="match status" value="1"/>
</dbReference>
<feature type="domain" description="UBA" evidence="2">
    <location>
        <begin position="4"/>
        <end position="48"/>
    </location>
</feature>
<dbReference type="GeneID" id="116940909"/>
<feature type="region of interest" description="Disordered" evidence="1">
    <location>
        <begin position="389"/>
        <end position="415"/>
    </location>
</feature>
<dbReference type="Pfam" id="PF00627">
    <property type="entry name" value="UBA"/>
    <property type="match status" value="1"/>
</dbReference>
<dbReference type="InterPro" id="IPR009060">
    <property type="entry name" value="UBA-like_sf"/>
</dbReference>
<dbReference type="Gene3D" id="3.10.20.90">
    <property type="entry name" value="Phosphatidylinositol 3-kinase Catalytic Subunit, Chain A, domain 1"/>
    <property type="match status" value="1"/>
</dbReference>
<feature type="region of interest" description="Disordered" evidence="1">
    <location>
        <begin position="463"/>
        <end position="494"/>
    </location>
</feature>
<dbReference type="RefSeq" id="XP_032807173.1">
    <property type="nucleotide sequence ID" value="XM_032951282.1"/>
</dbReference>
<dbReference type="CDD" id="cd01767">
    <property type="entry name" value="UBX"/>
    <property type="match status" value="1"/>
</dbReference>
<evidence type="ECO:0000313" key="4">
    <source>
        <dbReference type="Proteomes" id="UP001318040"/>
    </source>
</evidence>
<organism evidence="4 5">
    <name type="scientific">Petromyzon marinus</name>
    <name type="common">Sea lamprey</name>
    <dbReference type="NCBI Taxonomy" id="7757"/>
    <lineage>
        <taxon>Eukaryota</taxon>
        <taxon>Metazoa</taxon>
        <taxon>Chordata</taxon>
        <taxon>Craniata</taxon>
        <taxon>Vertebrata</taxon>
        <taxon>Cyclostomata</taxon>
        <taxon>Hyperoartia</taxon>
        <taxon>Petromyzontiformes</taxon>
        <taxon>Petromyzontidae</taxon>
        <taxon>Petromyzon</taxon>
    </lineage>
</organism>
<dbReference type="Pfam" id="PF00789">
    <property type="entry name" value="UBX"/>
    <property type="match status" value="1"/>
</dbReference>
<dbReference type="SUPFAM" id="SSF46934">
    <property type="entry name" value="UBA-like"/>
    <property type="match status" value="1"/>
</dbReference>
<feature type="region of interest" description="Disordered" evidence="1">
    <location>
        <begin position="345"/>
        <end position="374"/>
    </location>
</feature>
<feature type="region of interest" description="Disordered" evidence="1">
    <location>
        <begin position="80"/>
        <end position="176"/>
    </location>
</feature>
<name>A0AAJ7WSL3_PETMA</name>
<evidence type="ECO:0000256" key="1">
    <source>
        <dbReference type="SAM" id="MobiDB-lite"/>
    </source>
</evidence>
<gene>
    <name evidence="5" type="primary">LOC116940909</name>
</gene>
<feature type="compositionally biased region" description="Basic and acidic residues" evidence="1">
    <location>
        <begin position="110"/>
        <end position="155"/>
    </location>
</feature>
<dbReference type="PROSITE" id="PS50033">
    <property type="entry name" value="UBX"/>
    <property type="match status" value="1"/>
</dbReference>
<dbReference type="AlphaFoldDB" id="A0AAJ7WSL3"/>
<dbReference type="SUPFAM" id="SSF52047">
    <property type="entry name" value="RNI-like"/>
    <property type="match status" value="2"/>
</dbReference>
<keyword evidence="4" id="KW-1185">Reference proteome</keyword>
<feature type="compositionally biased region" description="Polar residues" evidence="1">
    <location>
        <begin position="86"/>
        <end position="101"/>
    </location>
</feature>
<accession>A0AAJ7WSL3</accession>
<dbReference type="PANTHER" id="PTHR13318">
    <property type="entry name" value="PARTNER OF PAIRED, ISOFORM B-RELATED"/>
    <property type="match status" value="1"/>
</dbReference>
<dbReference type="GO" id="GO:0031146">
    <property type="term" value="P:SCF-dependent proteasomal ubiquitin-dependent protein catabolic process"/>
    <property type="evidence" value="ECO:0007669"/>
    <property type="project" value="TreeGrafter"/>
</dbReference>
<proteinExistence type="predicted"/>
<dbReference type="KEGG" id="pmrn:116940909"/>
<dbReference type="InterPro" id="IPR029071">
    <property type="entry name" value="Ubiquitin-like_domsf"/>
</dbReference>
<dbReference type="InterPro" id="IPR015940">
    <property type="entry name" value="UBA"/>
</dbReference>
<dbReference type="InterPro" id="IPR001012">
    <property type="entry name" value="UBX_dom"/>
</dbReference>
<sequence length="973" mass="105839">MDATAGQQTLGEVIQALTAMGFEESRVREALSAGFVSLQDAVDWLIQGDSVRRQPGSSAQLSLKWPATSVSQGAMAAFNHPAELPGTSQSMDSAQLGSGSQELKVVSRKRNPEKENFGDKQREQEAIDAKAEKQRKIKEREMVLKRIEEDRKQQQEKPSLGSGPSTEGGGVLGGRRQTSVSGQCLLQIRLPSGELLRDRFPCASTLRNVQAYLSEHRPGLPLPVQLFQPYPRQDFGTAELELTLAELGLVPNGTLCVRRAEESSRADASPSCACPMPKEGGGVTQSTQGHFCASQDEEAVNNEAITTQGGSAVGVDTPVVTDVTVTRITVVKTTEDCSVGAIEGEGCSSAKQEQGRGAHTERSTEPMSHESGRDQAMDIEIGSGDVAEEAVQEAARGSDGQMELEEQPHPDLDEDGQLPQRFGFHHNWGRGLNFDAMEEHDDHRFDPHERFGLQQVLGFPPRARQHHDLFPGQGHRLQDEGADGDGPDRQPPHFEVALPPFPSVNFDPGLRPTRGRVIPPLGELALSTVCVLITDPSMQFTSSLAGLNPSVAEKIIAHLVKDERLRPRTLDLFRGCPLQCLRLDCYSLTTNELLHQLRLFPSLKSLSLLSSSLITDRSLECLTSLSRLHHLNLASCVMLSDKCLVYIKELRSLKQLVLDRTRVTDAGLLAYLEQAPPSLVQLSLNQTAVTEATVRELPRTVPQLHGLSVKNTAVVDVSCLRQLLSLHALSLDNTAVSEESLAALADHPTLAYLSLFGVRSVEGDQALRLLSGLRLSVLRLPCRLTVTDAGLEHITRLTLLTELNLTDYIHISDAGAQHIACLKGLKQLVLSNTRVTDCGLEKLRGLRLLEELSLDRTPVTSRGVAAYVVSLPHLQVLSLVETNVGNSVLKHGIRHCNRLTKLNLSRTRITDRGLRQLRLPVLAQLNLDHTGATFAGLSALLTSCPSIVSLRASGLRTISNNDASDVEEATVGP</sequence>